<gene>
    <name evidence="1" type="ORF">VZ94_13035</name>
</gene>
<reference evidence="2" key="1">
    <citation type="submission" date="2015-03" db="EMBL/GenBank/DDBJ databases">
        <title>Draft genome sequence of a novel methanotroph (Sn10-6) isolated from flooded ricefield rhizosphere in India.</title>
        <authorList>
            <person name="Pandit P.S."/>
            <person name="Pore S.D."/>
            <person name="Arora P."/>
            <person name="Kapse N.G."/>
            <person name="Dhakephalkar P.K."/>
            <person name="Rahalkar M.C."/>
        </authorList>
    </citation>
    <scope>NUCLEOTIDE SEQUENCE [LARGE SCALE GENOMIC DNA]</scope>
    <source>
        <strain evidence="2">Sn10-6</strain>
    </source>
</reference>
<name>A0A0F3IKT0_9GAMM</name>
<proteinExistence type="predicted"/>
<accession>A0A0F3IKT0</accession>
<comment type="caution">
    <text evidence="1">The sequence shown here is derived from an EMBL/GenBank/DDBJ whole genome shotgun (WGS) entry which is preliminary data.</text>
</comment>
<protein>
    <recommendedName>
        <fullName evidence="3">3-keto-disaccharide hydrolase domain-containing protein</fullName>
    </recommendedName>
</protein>
<sequence>MFSLMAAQVAYAVDYEEDFEDGLAQDWEAQTSGQWQIKGRSTTNRFYQASDAENDTVMVSTYAGAEYKDLDFRVSARNNDVYAAYVLVRATPDFYHLAGIEKGSGYAFGFSAECNGVLPSGYNVIKLTNGVYENIQPWTPSDALRCDTKGNRIRVVAKGSVLKFYVNNKLVYKFTDAAPLPAGRIGLVGYTGQPFPTVHRFDNVYVTDLSALTPAATDNDEVSAHQQALNEKLLNIGQTETLK</sequence>
<dbReference type="Proteomes" id="UP000033684">
    <property type="component" value="Unassembled WGS sequence"/>
</dbReference>
<dbReference type="Gene3D" id="2.60.120.560">
    <property type="entry name" value="Exo-inulinase, domain 1"/>
    <property type="match status" value="1"/>
</dbReference>
<evidence type="ECO:0000313" key="2">
    <source>
        <dbReference type="Proteomes" id="UP000033684"/>
    </source>
</evidence>
<keyword evidence="2" id="KW-1185">Reference proteome</keyword>
<organism evidence="1 2">
    <name type="scientific">Methylocucumis oryzae</name>
    <dbReference type="NCBI Taxonomy" id="1632867"/>
    <lineage>
        <taxon>Bacteria</taxon>
        <taxon>Pseudomonadati</taxon>
        <taxon>Pseudomonadota</taxon>
        <taxon>Gammaproteobacteria</taxon>
        <taxon>Methylococcales</taxon>
        <taxon>Methylococcaceae</taxon>
        <taxon>Methylocucumis</taxon>
    </lineage>
</organism>
<dbReference type="EMBL" id="LAJX01000130">
    <property type="protein sequence ID" value="KJV06164.1"/>
    <property type="molecule type" value="Genomic_DNA"/>
</dbReference>
<evidence type="ECO:0008006" key="3">
    <source>
        <dbReference type="Google" id="ProtNLM"/>
    </source>
</evidence>
<reference evidence="1 2" key="2">
    <citation type="journal article" date="2016" name="Microb. Ecol.">
        <title>Genome Characteristics of a Novel Type I Methanotroph (Sn10-6) Isolated from a Flooded Indian Rice Field.</title>
        <authorList>
            <person name="Rahalkar M.C."/>
            <person name="Pandit P.S."/>
            <person name="Dhakephalkar P.K."/>
            <person name="Pore S."/>
            <person name="Arora P."/>
            <person name="Kapse N."/>
        </authorList>
    </citation>
    <scope>NUCLEOTIDE SEQUENCE [LARGE SCALE GENOMIC DNA]</scope>
    <source>
        <strain evidence="1 2">Sn10-6</strain>
    </source>
</reference>
<dbReference type="AlphaFoldDB" id="A0A0F3IKT0"/>
<evidence type="ECO:0000313" key="1">
    <source>
        <dbReference type="EMBL" id="KJV06164.1"/>
    </source>
</evidence>